<dbReference type="RefSeq" id="WP_089889932.1">
    <property type="nucleotide sequence ID" value="NZ_FNGV01000006.1"/>
</dbReference>
<organism evidence="2 3">
    <name type="scientific">Kriegella aquimaris</name>
    <dbReference type="NCBI Taxonomy" id="192904"/>
    <lineage>
        <taxon>Bacteria</taxon>
        <taxon>Pseudomonadati</taxon>
        <taxon>Bacteroidota</taxon>
        <taxon>Flavobacteriia</taxon>
        <taxon>Flavobacteriales</taxon>
        <taxon>Flavobacteriaceae</taxon>
        <taxon>Kriegella</taxon>
    </lineage>
</organism>
<dbReference type="SUPFAM" id="SSF51445">
    <property type="entry name" value="(Trans)glycosidases"/>
    <property type="match status" value="1"/>
</dbReference>
<dbReference type="STRING" id="192904.SAMN04488514_10649"/>
<evidence type="ECO:0000313" key="2">
    <source>
        <dbReference type="EMBL" id="SDM20090.1"/>
    </source>
</evidence>
<dbReference type="PROSITE" id="PS51257">
    <property type="entry name" value="PROKAR_LIPOPROTEIN"/>
    <property type="match status" value="1"/>
</dbReference>
<reference evidence="2 3" key="1">
    <citation type="submission" date="2016-10" db="EMBL/GenBank/DDBJ databases">
        <authorList>
            <person name="de Groot N.N."/>
        </authorList>
    </citation>
    <scope>NUCLEOTIDE SEQUENCE [LARGE SCALE GENOMIC DNA]</scope>
    <source>
        <strain evidence="2 3">DSM 19886</strain>
    </source>
</reference>
<dbReference type="AlphaFoldDB" id="A0A1G9RAG1"/>
<gene>
    <name evidence="2" type="ORF">SAMN04488514_10649</name>
</gene>
<feature type="domain" description="Glycoside hydrolase family 29 N-terminal" evidence="1">
    <location>
        <begin position="154"/>
        <end position="421"/>
    </location>
</feature>
<dbReference type="InterPro" id="IPR057739">
    <property type="entry name" value="Glyco_hydro_29_N"/>
</dbReference>
<accession>A0A1G9RAG1</accession>
<dbReference type="GO" id="GO:0004560">
    <property type="term" value="F:alpha-L-fucosidase activity"/>
    <property type="evidence" value="ECO:0007669"/>
    <property type="project" value="InterPro"/>
</dbReference>
<dbReference type="GO" id="GO:0005975">
    <property type="term" value="P:carbohydrate metabolic process"/>
    <property type="evidence" value="ECO:0007669"/>
    <property type="project" value="InterPro"/>
</dbReference>
<dbReference type="EMBL" id="FNGV01000006">
    <property type="protein sequence ID" value="SDM20090.1"/>
    <property type="molecule type" value="Genomic_DNA"/>
</dbReference>
<keyword evidence="3" id="KW-1185">Reference proteome</keyword>
<protein>
    <submittedName>
        <fullName evidence="2">Alpha-L-fucosidase</fullName>
    </submittedName>
</protein>
<dbReference type="Proteomes" id="UP000199440">
    <property type="component" value="Unassembled WGS sequence"/>
</dbReference>
<dbReference type="Pfam" id="PF01120">
    <property type="entry name" value="Alpha_L_fucos"/>
    <property type="match status" value="1"/>
</dbReference>
<sequence>MKNNFWILAFGLIMLSSCKKPEKYNVSLVGDLYAKNIVGLPLDFPNGKENLEYSWYMASAPSGDWSELQGIWTDEIVLLTSYVGNYIKCDISYNEQGSDKKKRVSVVSSQPVEYKGNANTDWFQDAGFGIMVHYLKEAIVPDGGAEEWNKIVDGFNVDKFASQVNEAGARYVMFTLGQNSGYYCAPNKAFDKAIGIGAGELCSERDLPKDLIKALNKYNIPLILYLPSNPPINNKHVSEKLKYAFKKDSATSQFNQPILENMIKEWSLRYADGVKGWWFDGLYAWNDIRSTRMNMSLRHNISTHTLAAKSGNKKSIVTYNSGFGKIHGNTPYDDYTSGEKATIDEYPSGRWAEDGVQWFLFTYLGEKWGGHGQQFSTDSLVNKAEIIVNNKGVLCLEVVTDATGEIIPGHFDQIKAVGEKLRK</sequence>
<dbReference type="InterPro" id="IPR017853">
    <property type="entry name" value="GH"/>
</dbReference>
<dbReference type="OrthoDB" id="111164at2"/>
<proteinExistence type="predicted"/>
<evidence type="ECO:0000313" key="3">
    <source>
        <dbReference type="Proteomes" id="UP000199440"/>
    </source>
</evidence>
<evidence type="ECO:0000259" key="1">
    <source>
        <dbReference type="Pfam" id="PF01120"/>
    </source>
</evidence>
<name>A0A1G9RAG1_9FLAO</name>
<dbReference type="Gene3D" id="3.20.20.80">
    <property type="entry name" value="Glycosidases"/>
    <property type="match status" value="1"/>
</dbReference>